<accession>A0A699SP87</accession>
<feature type="region of interest" description="Disordered" evidence="1">
    <location>
        <begin position="127"/>
        <end position="158"/>
    </location>
</feature>
<name>A0A699SP87_TANCI</name>
<organism evidence="2">
    <name type="scientific">Tanacetum cinerariifolium</name>
    <name type="common">Dalmatian daisy</name>
    <name type="synonym">Chrysanthemum cinerariifolium</name>
    <dbReference type="NCBI Taxonomy" id="118510"/>
    <lineage>
        <taxon>Eukaryota</taxon>
        <taxon>Viridiplantae</taxon>
        <taxon>Streptophyta</taxon>
        <taxon>Embryophyta</taxon>
        <taxon>Tracheophyta</taxon>
        <taxon>Spermatophyta</taxon>
        <taxon>Magnoliopsida</taxon>
        <taxon>eudicotyledons</taxon>
        <taxon>Gunneridae</taxon>
        <taxon>Pentapetalae</taxon>
        <taxon>asterids</taxon>
        <taxon>campanulids</taxon>
        <taxon>Asterales</taxon>
        <taxon>Asteraceae</taxon>
        <taxon>Asteroideae</taxon>
        <taxon>Anthemideae</taxon>
        <taxon>Anthemidinae</taxon>
        <taxon>Tanacetum</taxon>
    </lineage>
</organism>
<feature type="compositionally biased region" description="Low complexity" evidence="1">
    <location>
        <begin position="135"/>
        <end position="151"/>
    </location>
</feature>
<sequence>MPIFKRTFSHDLDLLEQHLSKDILSQTYCNATLENLRTQFENAFNSDFEERIHRYTRYNAQSFKDAMISSMDSIGKYMLEIILHQHMTPKLLKQTKLMQIQEDHSNPIRALNVDSLKVDSVVIQNPCSETQTSNSETASSKSVKESSLNSATKDVHAI</sequence>
<dbReference type="EMBL" id="BKCJ011173434">
    <property type="protein sequence ID" value="GFC98657.1"/>
    <property type="molecule type" value="Genomic_DNA"/>
</dbReference>
<dbReference type="AlphaFoldDB" id="A0A699SP87"/>
<proteinExistence type="predicted"/>
<protein>
    <submittedName>
        <fullName evidence="2">Uncharacterized protein</fullName>
    </submittedName>
</protein>
<evidence type="ECO:0000313" key="2">
    <source>
        <dbReference type="EMBL" id="GFC98657.1"/>
    </source>
</evidence>
<reference evidence="2" key="1">
    <citation type="journal article" date="2019" name="Sci. Rep.">
        <title>Draft genome of Tanacetum cinerariifolium, the natural source of mosquito coil.</title>
        <authorList>
            <person name="Yamashiro T."/>
            <person name="Shiraishi A."/>
            <person name="Satake H."/>
            <person name="Nakayama K."/>
        </authorList>
    </citation>
    <scope>NUCLEOTIDE SEQUENCE</scope>
</reference>
<gene>
    <name evidence="2" type="ORF">Tci_870627</name>
</gene>
<comment type="caution">
    <text evidence="2">The sequence shown here is derived from an EMBL/GenBank/DDBJ whole genome shotgun (WGS) entry which is preliminary data.</text>
</comment>
<feature type="non-terminal residue" evidence="2">
    <location>
        <position position="158"/>
    </location>
</feature>
<evidence type="ECO:0000256" key="1">
    <source>
        <dbReference type="SAM" id="MobiDB-lite"/>
    </source>
</evidence>